<organism evidence="12">
    <name type="scientific">Porcellionides pruinosus</name>
    <name type="common">Woodlouse</name>
    <dbReference type="NCBI Taxonomy" id="96870"/>
    <lineage>
        <taxon>Eukaryota</taxon>
        <taxon>Metazoa</taxon>
        <taxon>Ecdysozoa</taxon>
        <taxon>Arthropoda</taxon>
        <taxon>Crustacea</taxon>
        <taxon>Multicrustacea</taxon>
        <taxon>Malacostraca</taxon>
        <taxon>Eumalacostraca</taxon>
        <taxon>Peracarida</taxon>
        <taxon>Isopoda</taxon>
        <taxon>Oniscidea</taxon>
        <taxon>Crinocheta</taxon>
        <taxon>Porcellionidae</taxon>
        <taxon>Porcellionides</taxon>
    </lineage>
</organism>
<evidence type="ECO:0000256" key="9">
    <source>
        <dbReference type="ARBA" id="ARBA00031586"/>
    </source>
</evidence>
<evidence type="ECO:0000256" key="2">
    <source>
        <dbReference type="ARBA" id="ARBA00010519"/>
    </source>
</evidence>
<comment type="subcellular location">
    <subcellularLocation>
        <location evidence="1">Membrane</location>
        <topology evidence="1">Multi-pass membrane protein</topology>
    </subcellularLocation>
</comment>
<keyword evidence="5" id="KW-1278">Translocase</keyword>
<evidence type="ECO:0000256" key="5">
    <source>
        <dbReference type="ARBA" id="ARBA00022967"/>
    </source>
</evidence>
<feature type="transmembrane region" description="Helical" evidence="11">
    <location>
        <begin position="6"/>
        <end position="24"/>
    </location>
</feature>
<evidence type="ECO:0000256" key="7">
    <source>
        <dbReference type="ARBA" id="ARBA00023027"/>
    </source>
</evidence>
<keyword evidence="8 11" id="KW-0472">Membrane</keyword>
<keyword evidence="4 11" id="KW-0812">Transmembrane</keyword>
<comment type="catalytic activity">
    <reaction evidence="10">
        <text>a ubiquinone + NADH + 5 H(+)(in) = a ubiquinol + NAD(+) + 4 H(+)(out)</text>
        <dbReference type="Rhea" id="RHEA:29091"/>
        <dbReference type="Rhea" id="RHEA-COMP:9565"/>
        <dbReference type="Rhea" id="RHEA-COMP:9566"/>
        <dbReference type="ChEBI" id="CHEBI:15378"/>
        <dbReference type="ChEBI" id="CHEBI:16389"/>
        <dbReference type="ChEBI" id="CHEBI:17976"/>
        <dbReference type="ChEBI" id="CHEBI:57540"/>
        <dbReference type="ChEBI" id="CHEBI:57945"/>
        <dbReference type="EC" id="7.1.1.2"/>
    </reaction>
</comment>
<reference evidence="12" key="1">
    <citation type="submission" date="2016-05" db="EMBL/GenBank/DDBJ databases">
        <title>Smart mitochondrial genome of Oniscidea (terrestrial crustacea).</title>
        <authorList>
            <person name="Marcade I."/>
            <person name="Quevarec L."/>
            <person name="Badawi M."/>
            <person name="Delaunay C."/>
            <person name="Lesobre J."/>
        </authorList>
    </citation>
    <scope>NUCLEOTIDE SEQUENCE</scope>
</reference>
<comment type="similarity">
    <text evidence="2">Belongs to the complex I subunit 4L family.</text>
</comment>
<dbReference type="AlphaFoldDB" id="A0A1P8DKJ6"/>
<dbReference type="Gene3D" id="1.10.287.3510">
    <property type="match status" value="1"/>
</dbReference>
<protein>
    <recommendedName>
        <fullName evidence="3">NADH-ubiquinone oxidoreductase chain 4L</fullName>
    </recommendedName>
    <alternativeName>
        <fullName evidence="9">NADH dehydrogenase subunit 4L</fullName>
    </alternativeName>
</protein>
<evidence type="ECO:0000256" key="3">
    <source>
        <dbReference type="ARBA" id="ARBA00016612"/>
    </source>
</evidence>
<dbReference type="Pfam" id="PF00420">
    <property type="entry name" value="Oxidored_q2"/>
    <property type="match status" value="1"/>
</dbReference>
<evidence type="ECO:0000256" key="10">
    <source>
        <dbReference type="ARBA" id="ARBA00049551"/>
    </source>
</evidence>
<geneLocation type="mitochondrion" evidence="12"/>
<dbReference type="GO" id="GO:0016020">
    <property type="term" value="C:membrane"/>
    <property type="evidence" value="ECO:0007669"/>
    <property type="project" value="UniProtKB-SubCell"/>
</dbReference>
<gene>
    <name evidence="12" type="primary">nad4L</name>
</gene>
<keyword evidence="6 11" id="KW-1133">Transmembrane helix</keyword>
<name>A0A1P8DKJ6_PORPN</name>
<evidence type="ECO:0000256" key="8">
    <source>
        <dbReference type="ARBA" id="ARBA00023136"/>
    </source>
</evidence>
<keyword evidence="12" id="KW-0496">Mitochondrion</keyword>
<proteinExistence type="inferred from homology"/>
<accession>A0A1P8DKJ6</accession>
<evidence type="ECO:0000256" key="4">
    <source>
        <dbReference type="ARBA" id="ARBA00022692"/>
    </source>
</evidence>
<evidence type="ECO:0000256" key="11">
    <source>
        <dbReference type="SAM" id="Phobius"/>
    </source>
</evidence>
<dbReference type="GO" id="GO:0008137">
    <property type="term" value="F:NADH dehydrogenase (ubiquinone) activity"/>
    <property type="evidence" value="ECO:0007669"/>
    <property type="project" value="UniProtKB-EC"/>
</dbReference>
<sequence length="92" mass="10617">MIYMLISLTMYMYSLALICFIIEFKHLLITMVCLEFMALVMFMTLSTLYTLTPFETIYSLLYIPIAACEASLGLSIMVLYVTKKGDELLKIF</sequence>
<evidence type="ECO:0000313" key="12">
    <source>
        <dbReference type="EMBL" id="APU89552.1"/>
    </source>
</evidence>
<feature type="transmembrane region" description="Helical" evidence="11">
    <location>
        <begin position="57"/>
        <end position="81"/>
    </location>
</feature>
<evidence type="ECO:0000256" key="1">
    <source>
        <dbReference type="ARBA" id="ARBA00004141"/>
    </source>
</evidence>
<dbReference type="InterPro" id="IPR039428">
    <property type="entry name" value="NUOK/Mnh_C1-like"/>
</dbReference>
<feature type="transmembrane region" description="Helical" evidence="11">
    <location>
        <begin position="31"/>
        <end position="51"/>
    </location>
</feature>
<evidence type="ECO:0000256" key="6">
    <source>
        <dbReference type="ARBA" id="ARBA00022989"/>
    </source>
</evidence>
<keyword evidence="7" id="KW-0520">NAD</keyword>
<dbReference type="EMBL" id="KX289584">
    <property type="protein sequence ID" value="APU89552.1"/>
    <property type="molecule type" value="Genomic_DNA"/>
</dbReference>